<evidence type="ECO:0000259" key="5">
    <source>
        <dbReference type="SMART" id="SM00829"/>
    </source>
</evidence>
<protein>
    <submittedName>
        <fullName evidence="6">Sorbitol dehydrogenase</fullName>
        <ecNumber evidence="6">1.1.1.14</ecNumber>
    </submittedName>
</protein>
<dbReference type="PROSITE" id="PS00059">
    <property type="entry name" value="ADH_ZINC"/>
    <property type="match status" value="1"/>
</dbReference>
<evidence type="ECO:0000256" key="4">
    <source>
        <dbReference type="RuleBase" id="RU361277"/>
    </source>
</evidence>
<organism evidence="6 8">
    <name type="scientific">Neomoorella thermoacetica</name>
    <name type="common">Clostridium thermoaceticum</name>
    <dbReference type="NCBI Taxonomy" id="1525"/>
    <lineage>
        <taxon>Bacteria</taxon>
        <taxon>Bacillati</taxon>
        <taxon>Bacillota</taxon>
        <taxon>Clostridia</taxon>
        <taxon>Neomoorellales</taxon>
        <taxon>Neomoorellaceae</taxon>
        <taxon>Neomoorella</taxon>
    </lineage>
</organism>
<reference evidence="6 8" key="1">
    <citation type="submission" date="2016-08" db="EMBL/GenBank/DDBJ databases">
        <title>Moorella thermoacetica DSM 103132.</title>
        <authorList>
            <person name="Jendresen C.B."/>
            <person name="Redl S.M."/>
            <person name="Jensen T.O."/>
            <person name="Nielsen A.T."/>
        </authorList>
    </citation>
    <scope>NUCLEOTIDE SEQUENCE [LARGE SCALE GENOMIC DNA]</scope>
    <source>
        <strain evidence="6 8">DSM 103132</strain>
    </source>
</reference>
<dbReference type="SUPFAM" id="SSF50129">
    <property type="entry name" value="GroES-like"/>
    <property type="match status" value="1"/>
</dbReference>
<evidence type="ECO:0000313" key="6">
    <source>
        <dbReference type="EMBL" id="AOQ22921.1"/>
    </source>
</evidence>
<comment type="cofactor">
    <cofactor evidence="4">
        <name>Zn(2+)</name>
        <dbReference type="ChEBI" id="CHEBI:29105"/>
    </cofactor>
</comment>
<dbReference type="InterPro" id="IPR036291">
    <property type="entry name" value="NAD(P)-bd_dom_sf"/>
</dbReference>
<dbReference type="SMART" id="SM00829">
    <property type="entry name" value="PKS_ER"/>
    <property type="match status" value="1"/>
</dbReference>
<dbReference type="InterPro" id="IPR002328">
    <property type="entry name" value="ADH_Zn_CS"/>
</dbReference>
<dbReference type="EMBL" id="VCDX01000010">
    <property type="protein sequence ID" value="TYL10550.1"/>
    <property type="molecule type" value="Genomic_DNA"/>
</dbReference>
<dbReference type="InterPro" id="IPR013149">
    <property type="entry name" value="ADH-like_C"/>
</dbReference>
<evidence type="ECO:0000313" key="8">
    <source>
        <dbReference type="Proteomes" id="UP000094598"/>
    </source>
</evidence>
<dbReference type="AlphaFoldDB" id="A0AAC9MTX5"/>
<dbReference type="Pfam" id="PF00107">
    <property type="entry name" value="ADH_zinc_N"/>
    <property type="match status" value="1"/>
</dbReference>
<dbReference type="InterPro" id="IPR050129">
    <property type="entry name" value="Zn_alcohol_dh"/>
</dbReference>
<dbReference type="Proteomes" id="UP000094598">
    <property type="component" value="Chromosome"/>
</dbReference>
<evidence type="ECO:0000256" key="2">
    <source>
        <dbReference type="ARBA" id="ARBA00022833"/>
    </source>
</evidence>
<dbReference type="CDD" id="cd08254">
    <property type="entry name" value="hydroxyacyl_CoA_DH"/>
    <property type="match status" value="1"/>
</dbReference>
<gene>
    <name evidence="6" type="primary">gutB_1</name>
    <name evidence="7" type="synonym">gutB_2</name>
    <name evidence="6" type="ORF">Maut_00446</name>
    <name evidence="7" type="ORF">MTAT_24420</name>
</gene>
<dbReference type="PANTHER" id="PTHR43401:SF2">
    <property type="entry name" value="L-THREONINE 3-DEHYDROGENASE"/>
    <property type="match status" value="1"/>
</dbReference>
<keyword evidence="1 4" id="KW-0479">Metal-binding</keyword>
<keyword evidence="2 4" id="KW-0862">Zinc</keyword>
<dbReference type="EC" id="1.1.1.14" evidence="6"/>
<dbReference type="InterPro" id="IPR011032">
    <property type="entry name" value="GroES-like_sf"/>
</dbReference>
<dbReference type="SUPFAM" id="SSF51735">
    <property type="entry name" value="NAD(P)-binding Rossmann-fold domains"/>
    <property type="match status" value="1"/>
</dbReference>
<dbReference type="Gene3D" id="3.90.180.10">
    <property type="entry name" value="Medium-chain alcohol dehydrogenases, catalytic domain"/>
    <property type="match status" value="1"/>
</dbReference>
<dbReference type="RefSeq" id="WP_069588064.1">
    <property type="nucleotide sequence ID" value="NZ_CP017019.1"/>
</dbReference>
<accession>A0AAC9MTX5</accession>
<name>A0AAC9MTX5_NEOTH</name>
<proteinExistence type="inferred from homology"/>
<evidence type="ECO:0000256" key="3">
    <source>
        <dbReference type="ARBA" id="ARBA00023002"/>
    </source>
</evidence>
<dbReference type="EMBL" id="CP017019">
    <property type="protein sequence ID" value="AOQ22921.1"/>
    <property type="molecule type" value="Genomic_DNA"/>
</dbReference>
<dbReference type="PANTHER" id="PTHR43401">
    <property type="entry name" value="L-THREONINE 3-DEHYDROGENASE"/>
    <property type="match status" value="1"/>
</dbReference>
<evidence type="ECO:0000313" key="9">
    <source>
        <dbReference type="Proteomes" id="UP000322283"/>
    </source>
</evidence>
<keyword evidence="3 6" id="KW-0560">Oxidoreductase</keyword>
<feature type="domain" description="Enoyl reductase (ER)" evidence="5">
    <location>
        <begin position="10"/>
        <end position="259"/>
    </location>
</feature>
<reference evidence="7 9" key="2">
    <citation type="submission" date="2019-05" db="EMBL/GenBank/DDBJ databases">
        <title>Genome sequence of Moorella thermoacetica ATCC 33924.</title>
        <authorList>
            <person name="Poehlein A."/>
            <person name="Bengelsdorf F.R."/>
            <person name="Duerre P."/>
            <person name="Daniel R."/>
        </authorList>
    </citation>
    <scope>NUCLEOTIDE SEQUENCE [LARGE SCALE GENOMIC DNA]</scope>
    <source>
        <strain evidence="7 9">ATCC 33924</strain>
    </source>
</reference>
<evidence type="ECO:0000313" key="7">
    <source>
        <dbReference type="EMBL" id="TYL10550.1"/>
    </source>
</evidence>
<evidence type="ECO:0000256" key="1">
    <source>
        <dbReference type="ARBA" id="ARBA00022723"/>
    </source>
</evidence>
<dbReference type="Pfam" id="PF08240">
    <property type="entry name" value="ADH_N"/>
    <property type="match status" value="1"/>
</dbReference>
<dbReference type="Gene3D" id="3.40.50.720">
    <property type="entry name" value="NAD(P)-binding Rossmann-like Domain"/>
    <property type="match status" value="1"/>
</dbReference>
<dbReference type="Proteomes" id="UP000322283">
    <property type="component" value="Unassembled WGS sequence"/>
</dbReference>
<keyword evidence="9" id="KW-1185">Reference proteome</keyword>
<sequence length="340" mass="36620">MKAAVYKGPGPLVLREVADPVPGAGEVLLKVKTCGICHTDVAIVEGNYFPRHTPPLILGHEVAGEVVALGPGVDSVKEGERVIVYQCLTCGQCPRCREGRPNLCAEIKTLGLDIDGAYAGYLKVPARNLIRLPATISFAEGSIITDALSTAFHAVSKLNLAKDEVVAIFGAGVLGLNAIQVAARIYGARVIAIDLEDWKLEMALAKGAWQVLHADKDRDIVPGLRSMAGEIDAAMEFIGNPRTYHQAIASVRRGGRVVLVGASVHPFPLEPLRLFKDEVNVTGSYASLPGEIPYLIDLVESRKLVVKDMVTHTCSLEKINETITMLARRSEKSLRAIVEM</sequence>
<dbReference type="InterPro" id="IPR020843">
    <property type="entry name" value="ER"/>
</dbReference>
<comment type="similarity">
    <text evidence="4">Belongs to the zinc-containing alcohol dehydrogenase family.</text>
</comment>
<dbReference type="InterPro" id="IPR013154">
    <property type="entry name" value="ADH-like_N"/>
</dbReference>
<dbReference type="GO" id="GO:0003939">
    <property type="term" value="F:L-iditol 2-dehydrogenase (NAD+) activity"/>
    <property type="evidence" value="ECO:0007669"/>
    <property type="project" value="UniProtKB-EC"/>
</dbReference>
<dbReference type="GO" id="GO:0008270">
    <property type="term" value="F:zinc ion binding"/>
    <property type="evidence" value="ECO:0007669"/>
    <property type="project" value="InterPro"/>
</dbReference>